<dbReference type="InterPro" id="IPR000524">
    <property type="entry name" value="Tscrpt_reg_HTH_GntR"/>
</dbReference>
<evidence type="ECO:0000256" key="1">
    <source>
        <dbReference type="ARBA" id="ARBA00023015"/>
    </source>
</evidence>
<keyword evidence="1" id="KW-0805">Transcription regulation</keyword>
<dbReference type="InterPro" id="IPR028978">
    <property type="entry name" value="Chorismate_lyase_/UTRA_dom_sf"/>
</dbReference>
<keyword evidence="2" id="KW-0238">DNA-binding</keyword>
<evidence type="ECO:0000313" key="5">
    <source>
        <dbReference type="EMBL" id="MFC4243580.1"/>
    </source>
</evidence>
<feature type="domain" description="HTH gntR-type" evidence="4">
    <location>
        <begin position="26"/>
        <end position="94"/>
    </location>
</feature>
<dbReference type="EMBL" id="JBHSCN010000005">
    <property type="protein sequence ID" value="MFC4243580.1"/>
    <property type="molecule type" value="Genomic_DNA"/>
</dbReference>
<dbReference type="SMART" id="SM00866">
    <property type="entry name" value="UTRA"/>
    <property type="match status" value="1"/>
</dbReference>
<evidence type="ECO:0000259" key="4">
    <source>
        <dbReference type="PROSITE" id="PS50949"/>
    </source>
</evidence>
<dbReference type="SUPFAM" id="SSF46785">
    <property type="entry name" value="Winged helix' DNA-binding domain"/>
    <property type="match status" value="1"/>
</dbReference>
<dbReference type="InterPro" id="IPR036388">
    <property type="entry name" value="WH-like_DNA-bd_sf"/>
</dbReference>
<protein>
    <submittedName>
        <fullName evidence="5">GntR family transcriptional regulator</fullName>
    </submittedName>
</protein>
<accession>A0ABV8Q5H9</accession>
<dbReference type="PANTHER" id="PTHR44846">
    <property type="entry name" value="MANNOSYL-D-GLYCERATE TRANSPORT/METABOLISM SYSTEM REPRESSOR MNGR-RELATED"/>
    <property type="match status" value="1"/>
</dbReference>
<reference evidence="6" key="1">
    <citation type="journal article" date="2019" name="Int. J. Syst. Evol. Microbiol.">
        <title>The Global Catalogue of Microorganisms (GCM) 10K type strain sequencing project: providing services to taxonomists for standard genome sequencing and annotation.</title>
        <authorList>
            <consortium name="The Broad Institute Genomics Platform"/>
            <consortium name="The Broad Institute Genome Sequencing Center for Infectious Disease"/>
            <person name="Wu L."/>
            <person name="Ma J."/>
        </authorList>
    </citation>
    <scope>NUCLEOTIDE SEQUENCE [LARGE SCALE GENOMIC DNA]</scope>
    <source>
        <strain evidence="6">CGMCC 1.10363</strain>
    </source>
</reference>
<evidence type="ECO:0000256" key="3">
    <source>
        <dbReference type="ARBA" id="ARBA00023163"/>
    </source>
</evidence>
<dbReference type="SMART" id="SM00345">
    <property type="entry name" value="HTH_GNTR"/>
    <property type="match status" value="1"/>
</dbReference>
<evidence type="ECO:0000313" key="6">
    <source>
        <dbReference type="Proteomes" id="UP001595900"/>
    </source>
</evidence>
<dbReference type="SUPFAM" id="SSF64288">
    <property type="entry name" value="Chorismate lyase-like"/>
    <property type="match status" value="1"/>
</dbReference>
<dbReference type="InterPro" id="IPR011663">
    <property type="entry name" value="UTRA"/>
</dbReference>
<dbReference type="Pfam" id="PF07702">
    <property type="entry name" value="UTRA"/>
    <property type="match status" value="1"/>
</dbReference>
<sequence>MPVNQLPGSGLLEEADLADAGASPAHPRYYAIATELQREIATGAFALGSVLPAEHRLAARFGVSRDTVRKALERLQQRGVVVSRHGVGWLVQSSLHTQPFSVLRSFAQWAQNRGLTPGGRRVSQERGFATLDEARTLHLARGAAVLRVTRVRTLDDRPVMLERTTYAPWVAAVVESLPADVPSVVAAMEQAGIMMVFGQHHIDAVPASSDDARLLAIRRSSPLLRVRRETYGHDGKAIEHGEDRYLPGTIQFEVDSSAANATVGQQLL</sequence>
<dbReference type="Gene3D" id="1.10.10.10">
    <property type="entry name" value="Winged helix-like DNA-binding domain superfamily/Winged helix DNA-binding domain"/>
    <property type="match status" value="1"/>
</dbReference>
<name>A0ABV8Q5H9_9MICO</name>
<dbReference type="Gene3D" id="3.40.1410.10">
    <property type="entry name" value="Chorismate lyase-like"/>
    <property type="match status" value="1"/>
</dbReference>
<dbReference type="PANTHER" id="PTHR44846:SF1">
    <property type="entry name" value="MANNOSYL-D-GLYCERATE TRANSPORT_METABOLISM SYSTEM REPRESSOR MNGR-RELATED"/>
    <property type="match status" value="1"/>
</dbReference>
<proteinExistence type="predicted"/>
<dbReference type="Pfam" id="PF00392">
    <property type="entry name" value="GntR"/>
    <property type="match status" value="1"/>
</dbReference>
<dbReference type="InterPro" id="IPR050679">
    <property type="entry name" value="Bact_HTH_transcr_reg"/>
</dbReference>
<comment type="caution">
    <text evidence="5">The sequence shown here is derived from an EMBL/GenBank/DDBJ whole genome shotgun (WGS) entry which is preliminary data.</text>
</comment>
<evidence type="ECO:0000256" key="2">
    <source>
        <dbReference type="ARBA" id="ARBA00023125"/>
    </source>
</evidence>
<gene>
    <name evidence="5" type="ORF">ACFOYW_09355</name>
</gene>
<dbReference type="CDD" id="cd07377">
    <property type="entry name" value="WHTH_GntR"/>
    <property type="match status" value="1"/>
</dbReference>
<dbReference type="RefSeq" id="WP_390228664.1">
    <property type="nucleotide sequence ID" value="NZ_JBHSCN010000005.1"/>
</dbReference>
<dbReference type="PRINTS" id="PR00035">
    <property type="entry name" value="HTHGNTR"/>
</dbReference>
<keyword evidence="6" id="KW-1185">Reference proteome</keyword>
<keyword evidence="3" id="KW-0804">Transcription</keyword>
<organism evidence="5 6">
    <name type="scientific">Gryllotalpicola reticulitermitis</name>
    <dbReference type="NCBI Taxonomy" id="1184153"/>
    <lineage>
        <taxon>Bacteria</taxon>
        <taxon>Bacillati</taxon>
        <taxon>Actinomycetota</taxon>
        <taxon>Actinomycetes</taxon>
        <taxon>Micrococcales</taxon>
        <taxon>Microbacteriaceae</taxon>
        <taxon>Gryllotalpicola</taxon>
    </lineage>
</organism>
<dbReference type="Proteomes" id="UP001595900">
    <property type="component" value="Unassembled WGS sequence"/>
</dbReference>
<dbReference type="InterPro" id="IPR036390">
    <property type="entry name" value="WH_DNA-bd_sf"/>
</dbReference>
<dbReference type="PROSITE" id="PS50949">
    <property type="entry name" value="HTH_GNTR"/>
    <property type="match status" value="1"/>
</dbReference>